<proteinExistence type="inferred from homology"/>
<protein>
    <recommendedName>
        <fullName evidence="13">Replication protein A 32 kDa subunit</fullName>
    </recommendedName>
</protein>
<evidence type="ECO:0000256" key="7">
    <source>
        <dbReference type="ARBA" id="ARBA00023242"/>
    </source>
</evidence>
<evidence type="ECO:0000256" key="3">
    <source>
        <dbReference type="ARBA" id="ARBA00022705"/>
    </source>
</evidence>
<dbReference type="Proteomes" id="UP000664859">
    <property type="component" value="Unassembled WGS sequence"/>
</dbReference>
<dbReference type="GO" id="GO:0000781">
    <property type="term" value="C:chromosome, telomeric region"/>
    <property type="evidence" value="ECO:0007669"/>
    <property type="project" value="TreeGrafter"/>
</dbReference>
<dbReference type="InterPro" id="IPR040260">
    <property type="entry name" value="RFA2-like"/>
</dbReference>
<dbReference type="GO" id="GO:0006260">
    <property type="term" value="P:DNA replication"/>
    <property type="evidence" value="ECO:0007669"/>
    <property type="project" value="UniProtKB-KW"/>
</dbReference>
<sequence length="291" mass="31231">MGGGNQGGGFLSQGGGTQGDGMLSPGQGRPSREKQSIMPLTIKQVLESQHDNPDDKPKVDGVEIVHVRLVGCIIDINEHSTNAVFKIEDGTGRIDAKVFIEQDESQLQTERRSRCREGVYVAVVGQIKRWQDKLHVHAFDIRPLEDTNQITQHFLEAIYAHLHNTLGPLRKAPGGAAGGIGGAAGAQPMAVANYGSPGFARQGGAAQQGNYGAFNGGGGEMDSNNLAPLHQKLLDIFQADTNPHGLSLDYCADVLKPQGIGYDDIRDAVVYLSSEGHIYTTVDDFHYKSTT</sequence>
<dbReference type="Pfam" id="PF08784">
    <property type="entry name" value="RPA_C"/>
    <property type="match status" value="1"/>
</dbReference>
<organism evidence="11 12">
    <name type="scientific">Tribonema minus</name>
    <dbReference type="NCBI Taxonomy" id="303371"/>
    <lineage>
        <taxon>Eukaryota</taxon>
        <taxon>Sar</taxon>
        <taxon>Stramenopiles</taxon>
        <taxon>Ochrophyta</taxon>
        <taxon>PX clade</taxon>
        <taxon>Xanthophyceae</taxon>
        <taxon>Tribonematales</taxon>
        <taxon>Tribonemataceae</taxon>
        <taxon>Tribonema</taxon>
    </lineage>
</organism>
<dbReference type="InterPro" id="IPR012340">
    <property type="entry name" value="NA-bd_OB-fold"/>
</dbReference>
<dbReference type="Pfam" id="PF01336">
    <property type="entry name" value="tRNA_anti-codon"/>
    <property type="match status" value="1"/>
</dbReference>
<dbReference type="AlphaFoldDB" id="A0A835YU42"/>
<dbReference type="FunFam" id="1.10.10.10:FF:000168">
    <property type="entry name" value="Replication protein A 32 kDa subunit"/>
    <property type="match status" value="1"/>
</dbReference>
<comment type="similarity">
    <text evidence="2">Belongs to the replication factor A protein 2 family.</text>
</comment>
<evidence type="ECO:0000256" key="2">
    <source>
        <dbReference type="ARBA" id="ARBA00007815"/>
    </source>
</evidence>
<evidence type="ECO:0000313" key="11">
    <source>
        <dbReference type="EMBL" id="KAG5176598.1"/>
    </source>
</evidence>
<feature type="domain" description="OB" evidence="9">
    <location>
        <begin position="67"/>
        <end position="144"/>
    </location>
</feature>
<dbReference type="PANTHER" id="PTHR13989:SF16">
    <property type="entry name" value="REPLICATION PROTEIN A2"/>
    <property type="match status" value="1"/>
</dbReference>
<gene>
    <name evidence="11" type="ORF">JKP88DRAFT_216415</name>
</gene>
<evidence type="ECO:0000256" key="8">
    <source>
        <dbReference type="SAM" id="MobiDB-lite"/>
    </source>
</evidence>
<evidence type="ECO:0000256" key="4">
    <source>
        <dbReference type="ARBA" id="ARBA00022763"/>
    </source>
</evidence>
<feature type="domain" description="Replication protein A C-terminal" evidence="10">
    <location>
        <begin position="200"/>
        <end position="284"/>
    </location>
</feature>
<evidence type="ECO:0000256" key="5">
    <source>
        <dbReference type="ARBA" id="ARBA00023125"/>
    </source>
</evidence>
<dbReference type="GO" id="GO:0035861">
    <property type="term" value="C:site of double-strand break"/>
    <property type="evidence" value="ECO:0007669"/>
    <property type="project" value="TreeGrafter"/>
</dbReference>
<dbReference type="PANTHER" id="PTHR13989">
    <property type="entry name" value="REPLICATION PROTEIN A-RELATED"/>
    <property type="match status" value="1"/>
</dbReference>
<dbReference type="GO" id="GO:0003697">
    <property type="term" value="F:single-stranded DNA binding"/>
    <property type="evidence" value="ECO:0007669"/>
    <property type="project" value="TreeGrafter"/>
</dbReference>
<dbReference type="OrthoDB" id="25571at2759"/>
<keyword evidence="12" id="KW-1185">Reference proteome</keyword>
<dbReference type="PIRSF" id="PIRSF036949">
    <property type="entry name" value="RPA32"/>
    <property type="match status" value="1"/>
</dbReference>
<dbReference type="SUPFAM" id="SSF46785">
    <property type="entry name" value="Winged helix' DNA-binding domain"/>
    <property type="match status" value="1"/>
</dbReference>
<dbReference type="Gene3D" id="2.40.50.140">
    <property type="entry name" value="Nucleic acid-binding proteins"/>
    <property type="match status" value="1"/>
</dbReference>
<dbReference type="InterPro" id="IPR004365">
    <property type="entry name" value="NA-bd_OB_tRNA"/>
</dbReference>
<dbReference type="InterPro" id="IPR014892">
    <property type="entry name" value="RPA_C"/>
</dbReference>
<reference evidence="11" key="1">
    <citation type="submission" date="2021-02" db="EMBL/GenBank/DDBJ databases">
        <title>First Annotated Genome of the Yellow-green Alga Tribonema minus.</title>
        <authorList>
            <person name="Mahan K.M."/>
        </authorList>
    </citation>
    <scope>NUCLEOTIDE SEQUENCE</scope>
    <source>
        <strain evidence="11">UTEX B ZZ1240</strain>
    </source>
</reference>
<dbReference type="SUPFAM" id="SSF50249">
    <property type="entry name" value="Nucleic acid-binding proteins"/>
    <property type="match status" value="1"/>
</dbReference>
<dbReference type="GO" id="GO:0005662">
    <property type="term" value="C:DNA replication factor A complex"/>
    <property type="evidence" value="ECO:0007669"/>
    <property type="project" value="TreeGrafter"/>
</dbReference>
<evidence type="ECO:0008006" key="13">
    <source>
        <dbReference type="Google" id="ProtNLM"/>
    </source>
</evidence>
<comment type="subcellular location">
    <subcellularLocation>
        <location evidence="1">Nucleus</location>
    </subcellularLocation>
</comment>
<evidence type="ECO:0000256" key="6">
    <source>
        <dbReference type="ARBA" id="ARBA00023204"/>
    </source>
</evidence>
<evidence type="ECO:0000313" key="12">
    <source>
        <dbReference type="Proteomes" id="UP000664859"/>
    </source>
</evidence>
<dbReference type="InterPro" id="IPR036390">
    <property type="entry name" value="WH_DNA-bd_sf"/>
</dbReference>
<dbReference type="CDD" id="cd04478">
    <property type="entry name" value="RPA2_DBD_D"/>
    <property type="match status" value="1"/>
</dbReference>
<dbReference type="GO" id="GO:0000724">
    <property type="term" value="P:double-strand break repair via homologous recombination"/>
    <property type="evidence" value="ECO:0007669"/>
    <property type="project" value="TreeGrafter"/>
</dbReference>
<comment type="caution">
    <text evidence="11">The sequence shown here is derived from an EMBL/GenBank/DDBJ whole genome shotgun (WGS) entry which is preliminary data.</text>
</comment>
<keyword evidence="5" id="KW-0238">DNA-binding</keyword>
<dbReference type="FunFam" id="2.40.50.140:FF:000184">
    <property type="entry name" value="replication protein A 32 kDa subunit A-like"/>
    <property type="match status" value="1"/>
</dbReference>
<keyword evidence="3" id="KW-0235">DNA replication</keyword>
<feature type="region of interest" description="Disordered" evidence="8">
    <location>
        <begin position="1"/>
        <end position="38"/>
    </location>
</feature>
<evidence type="ECO:0000256" key="1">
    <source>
        <dbReference type="ARBA" id="ARBA00004123"/>
    </source>
</evidence>
<keyword evidence="4" id="KW-0227">DNA damage</keyword>
<dbReference type="EMBL" id="JAFCMP010000536">
    <property type="protein sequence ID" value="KAG5176598.1"/>
    <property type="molecule type" value="Genomic_DNA"/>
</dbReference>
<evidence type="ECO:0000259" key="9">
    <source>
        <dbReference type="Pfam" id="PF01336"/>
    </source>
</evidence>
<dbReference type="InterPro" id="IPR014646">
    <property type="entry name" value="Rfa2/RPA32"/>
</dbReference>
<keyword evidence="6" id="KW-0234">DNA repair</keyword>
<dbReference type="Gene3D" id="1.10.10.10">
    <property type="entry name" value="Winged helix-like DNA-binding domain superfamily/Winged helix DNA-binding domain"/>
    <property type="match status" value="1"/>
</dbReference>
<feature type="compositionally biased region" description="Gly residues" evidence="8">
    <location>
        <begin position="1"/>
        <end position="19"/>
    </location>
</feature>
<name>A0A835YU42_9STRA</name>
<keyword evidence="7" id="KW-0539">Nucleus</keyword>
<dbReference type="InterPro" id="IPR036388">
    <property type="entry name" value="WH-like_DNA-bd_sf"/>
</dbReference>
<accession>A0A835YU42</accession>
<evidence type="ECO:0000259" key="10">
    <source>
        <dbReference type="Pfam" id="PF08784"/>
    </source>
</evidence>
<dbReference type="GO" id="GO:0006289">
    <property type="term" value="P:nucleotide-excision repair"/>
    <property type="evidence" value="ECO:0007669"/>
    <property type="project" value="TreeGrafter"/>
</dbReference>